<sequence>VHTDLLHPQPVYYHRDLRMNNKDREWKKTPAVMLIGERSMFHMWASESLLDGLPQWIAYVRMTNESQHGAMSRCQYSYYAWQLLIFLDPYYEAYHVGTTRGINSCLEDVKLLVLYYSPRACRMGHTMLSQLV</sequence>
<reference evidence="1 2" key="1">
    <citation type="journal article" date="2021" name="BMC Genomics">
        <title>Datura genome reveals duplications of psychoactive alkaloid biosynthetic genes and high mutation rate following tissue culture.</title>
        <authorList>
            <person name="Rajewski A."/>
            <person name="Carter-House D."/>
            <person name="Stajich J."/>
            <person name="Litt A."/>
        </authorList>
    </citation>
    <scope>NUCLEOTIDE SEQUENCE [LARGE SCALE GENOMIC DNA]</scope>
    <source>
        <strain evidence="1">AR-01</strain>
    </source>
</reference>
<keyword evidence="2" id="KW-1185">Reference proteome</keyword>
<feature type="non-terminal residue" evidence="1">
    <location>
        <position position="132"/>
    </location>
</feature>
<name>A0ABS8UKK3_DATST</name>
<proteinExistence type="predicted"/>
<protein>
    <submittedName>
        <fullName evidence="1">Uncharacterized protein</fullName>
    </submittedName>
</protein>
<feature type="non-terminal residue" evidence="1">
    <location>
        <position position="1"/>
    </location>
</feature>
<dbReference type="EMBL" id="JACEIK010002066">
    <property type="protein sequence ID" value="MCD9558831.1"/>
    <property type="molecule type" value="Genomic_DNA"/>
</dbReference>
<accession>A0ABS8UKK3</accession>
<evidence type="ECO:0000313" key="1">
    <source>
        <dbReference type="EMBL" id="MCD9558831.1"/>
    </source>
</evidence>
<evidence type="ECO:0000313" key="2">
    <source>
        <dbReference type="Proteomes" id="UP000823775"/>
    </source>
</evidence>
<gene>
    <name evidence="1" type="ORF">HAX54_016457</name>
</gene>
<organism evidence="1 2">
    <name type="scientific">Datura stramonium</name>
    <name type="common">Jimsonweed</name>
    <name type="synonym">Common thornapple</name>
    <dbReference type="NCBI Taxonomy" id="4076"/>
    <lineage>
        <taxon>Eukaryota</taxon>
        <taxon>Viridiplantae</taxon>
        <taxon>Streptophyta</taxon>
        <taxon>Embryophyta</taxon>
        <taxon>Tracheophyta</taxon>
        <taxon>Spermatophyta</taxon>
        <taxon>Magnoliopsida</taxon>
        <taxon>eudicotyledons</taxon>
        <taxon>Gunneridae</taxon>
        <taxon>Pentapetalae</taxon>
        <taxon>asterids</taxon>
        <taxon>lamiids</taxon>
        <taxon>Solanales</taxon>
        <taxon>Solanaceae</taxon>
        <taxon>Solanoideae</taxon>
        <taxon>Datureae</taxon>
        <taxon>Datura</taxon>
    </lineage>
</organism>
<dbReference type="Proteomes" id="UP000823775">
    <property type="component" value="Unassembled WGS sequence"/>
</dbReference>
<comment type="caution">
    <text evidence="1">The sequence shown here is derived from an EMBL/GenBank/DDBJ whole genome shotgun (WGS) entry which is preliminary data.</text>
</comment>